<feature type="domain" description="PLD phosphodiesterase" evidence="10">
    <location>
        <begin position="120"/>
        <end position="147"/>
    </location>
</feature>
<dbReference type="GO" id="GO:0032049">
    <property type="term" value="P:cardiolipin biosynthetic process"/>
    <property type="evidence" value="ECO:0007669"/>
    <property type="project" value="InterPro"/>
</dbReference>
<feature type="active site" evidence="9">
    <location>
        <position position="125"/>
    </location>
</feature>
<evidence type="ECO:0000256" key="7">
    <source>
        <dbReference type="ARBA" id="ARBA00023209"/>
    </source>
</evidence>
<dbReference type="SMART" id="SM00155">
    <property type="entry name" value="PLDc"/>
    <property type="match status" value="2"/>
</dbReference>
<feature type="active site" evidence="9">
    <location>
        <position position="127"/>
    </location>
</feature>
<feature type="active site" evidence="9">
    <location>
        <position position="325"/>
    </location>
</feature>
<feature type="active site" evidence="9">
    <location>
        <position position="318"/>
    </location>
</feature>
<dbReference type="InterPro" id="IPR025202">
    <property type="entry name" value="PLD-like_dom"/>
</dbReference>
<evidence type="ECO:0000256" key="1">
    <source>
        <dbReference type="ARBA" id="ARBA00022475"/>
    </source>
</evidence>
<keyword evidence="7 9" id="KW-0594">Phospholipid biosynthesis</keyword>
<evidence type="ECO:0000256" key="9">
    <source>
        <dbReference type="HAMAP-Rule" id="MF_01917"/>
    </source>
</evidence>
<evidence type="ECO:0000256" key="2">
    <source>
        <dbReference type="ARBA" id="ARBA00022516"/>
    </source>
</evidence>
<keyword evidence="8 9" id="KW-1208">Phospholipid metabolism</keyword>
<evidence type="ECO:0000313" key="13">
    <source>
        <dbReference type="Proteomes" id="UP000078558"/>
    </source>
</evidence>
<dbReference type="HAMAP" id="MF_01917">
    <property type="entry name" value="Cardiolipin_synth_ClsB"/>
    <property type="match status" value="1"/>
</dbReference>
<evidence type="ECO:0000259" key="10">
    <source>
        <dbReference type="PROSITE" id="PS50035"/>
    </source>
</evidence>
<organism evidence="11 13">
    <name type="scientific">Orrella dioscoreae</name>
    <dbReference type="NCBI Taxonomy" id="1851544"/>
    <lineage>
        <taxon>Bacteria</taxon>
        <taxon>Pseudomonadati</taxon>
        <taxon>Pseudomonadota</taxon>
        <taxon>Betaproteobacteria</taxon>
        <taxon>Burkholderiales</taxon>
        <taxon>Alcaligenaceae</taxon>
        <taxon>Orrella</taxon>
    </lineage>
</organism>
<keyword evidence="5 9" id="KW-0443">Lipid metabolism</keyword>
<keyword evidence="4" id="KW-0677">Repeat</keyword>
<dbReference type="GO" id="GO:0008808">
    <property type="term" value="F:cardiolipin synthase activity"/>
    <property type="evidence" value="ECO:0007669"/>
    <property type="project" value="InterPro"/>
</dbReference>
<accession>A0A1C3K671</accession>
<dbReference type="NCBIfam" id="NF008427">
    <property type="entry name" value="PRK11263.1"/>
    <property type="match status" value="1"/>
</dbReference>
<dbReference type="Gene3D" id="3.30.870.10">
    <property type="entry name" value="Endonuclease Chain A"/>
    <property type="match status" value="2"/>
</dbReference>
<keyword evidence="13" id="KW-1185">Reference proteome</keyword>
<keyword evidence="1 9" id="KW-1003">Cell membrane</keyword>
<feature type="active site" evidence="9">
    <location>
        <position position="320"/>
    </location>
</feature>
<dbReference type="InterPro" id="IPR030872">
    <property type="entry name" value="Cardiolipin_synth_ClsB"/>
</dbReference>
<dbReference type="GO" id="GO:0005886">
    <property type="term" value="C:plasma membrane"/>
    <property type="evidence" value="ECO:0007669"/>
    <property type="project" value="UniProtKB-SubCell"/>
</dbReference>
<comment type="subcellular location">
    <subcellularLocation>
        <location evidence="9">Cell membrane</location>
        <topology evidence="9">Peripheral membrane protein</topology>
    </subcellularLocation>
</comment>
<dbReference type="EC" id="2.7.8.-" evidence="9"/>
<protein>
    <recommendedName>
        <fullName evidence="9">Cardiolipin synthase B</fullName>
        <shortName evidence="9">CL synthase</shortName>
        <ecNumber evidence="9">2.7.8.-</ecNumber>
    </recommendedName>
</protein>
<dbReference type="Proteomes" id="UP000078558">
    <property type="component" value="Chromosome I"/>
</dbReference>
<comment type="catalytic activity">
    <reaction evidence="9">
        <text>2 a 1,2-diacyl-sn-glycero-3-phospho-(1'-sn-glycerol) = a cardiolipin + glycerol</text>
        <dbReference type="Rhea" id="RHEA:31451"/>
        <dbReference type="ChEBI" id="CHEBI:17754"/>
        <dbReference type="ChEBI" id="CHEBI:62237"/>
        <dbReference type="ChEBI" id="CHEBI:64716"/>
    </reaction>
</comment>
<dbReference type="PROSITE" id="PS50035">
    <property type="entry name" value="PLD"/>
    <property type="match status" value="2"/>
</dbReference>
<reference evidence="12 13" key="2">
    <citation type="submission" date="2017-08" db="EMBL/GenBank/DDBJ databases">
        <authorList>
            <person name="de Groot N.N."/>
        </authorList>
    </citation>
    <scope>NUCLEOTIDE SEQUENCE [LARGE SCALE GENOMIC DNA]</scope>
    <source>
        <strain evidence="12">Orrdi1</strain>
    </source>
</reference>
<feature type="domain" description="PLD phosphodiesterase" evidence="10">
    <location>
        <begin position="313"/>
        <end position="339"/>
    </location>
</feature>
<name>A0A1C3K671_9BURK</name>
<evidence type="ECO:0000313" key="11">
    <source>
        <dbReference type="EMBL" id="SBT26996.1"/>
    </source>
</evidence>
<sequence>MTVSARAAARRLKWTDDNDIQLLCNGVAFFPALCAAIDAAQESVHLETYMFELDEVGETVLAALARATQRGVRVRVVLDGFGCAQSAAAIEARVAAMGGQFRVYRPEPRHLAWLVPSRRRLRRLHRKITTVDGKIAFVGGINIIDDFNTGEPPQPDAPRGKPRYDYSLRVCGSLVAHAVHAQDLLWVRMNLARLRRHPAEWRTLRLTPPATPQGEPCGATRAALMLRDNVRHRKTIEAAYLRAIASAKHDIVIANAYFFPGLEFRQALSRAVARGVRVRLLLQGKVEYRMQYHATRALYDELLRAGMEIYEYMPSHLHAKVAVIDDWATVGSSNLDPFSLLLAREANILVDDPAFARNLLESLEKTMASGGRLVELRAYGKRGWLHRLVDAASHVMLRIGVALTGKGTEY</sequence>
<dbReference type="RefSeq" id="WP_067757713.1">
    <property type="nucleotide sequence ID" value="NZ_LT907988.1"/>
</dbReference>
<evidence type="ECO:0000256" key="8">
    <source>
        <dbReference type="ARBA" id="ARBA00023264"/>
    </source>
</evidence>
<gene>
    <name evidence="9" type="primary">clsB</name>
    <name evidence="11" type="ORF">ODI_01121</name>
    <name evidence="12" type="ORF">ODI_R4344</name>
</gene>
<dbReference type="Pfam" id="PF13091">
    <property type="entry name" value="PLDc_2"/>
    <property type="match status" value="2"/>
</dbReference>
<dbReference type="CDD" id="cd09159">
    <property type="entry name" value="PLDc_ybhO_like_2"/>
    <property type="match status" value="1"/>
</dbReference>
<keyword evidence="6 9" id="KW-0472">Membrane</keyword>
<dbReference type="CDD" id="cd09110">
    <property type="entry name" value="PLDc_CLS_1"/>
    <property type="match status" value="1"/>
</dbReference>
<dbReference type="EMBL" id="LT907988">
    <property type="protein sequence ID" value="SOE52616.1"/>
    <property type="molecule type" value="Genomic_DNA"/>
</dbReference>
<comment type="function">
    <text evidence="9">Catalyzes the phosphatidyl group transfer from one phosphatidylglycerol molecule to another to form cardiolipin (CL) (diphosphatidylglycerol) and glycerol.</text>
</comment>
<proteinExistence type="inferred from homology"/>
<keyword evidence="3 9" id="KW-0808">Transferase</keyword>
<comment type="similarity">
    <text evidence="9">Belongs to the phospholipase D family. Cardiolipin synthase subfamily. ClsB sub-subfamily.</text>
</comment>
<dbReference type="STRING" id="1851544.ODI_01121"/>
<evidence type="ECO:0000256" key="6">
    <source>
        <dbReference type="ARBA" id="ARBA00023136"/>
    </source>
</evidence>
<dbReference type="SUPFAM" id="SSF56024">
    <property type="entry name" value="Phospholipase D/nuclease"/>
    <property type="match status" value="2"/>
</dbReference>
<dbReference type="InterPro" id="IPR001736">
    <property type="entry name" value="PLipase_D/transphosphatidylase"/>
</dbReference>
<feature type="active site" evidence="9">
    <location>
        <position position="132"/>
    </location>
</feature>
<evidence type="ECO:0000256" key="4">
    <source>
        <dbReference type="ARBA" id="ARBA00022737"/>
    </source>
</evidence>
<evidence type="ECO:0000313" key="12">
    <source>
        <dbReference type="EMBL" id="SOE52616.1"/>
    </source>
</evidence>
<dbReference type="PANTHER" id="PTHR21248:SF23">
    <property type="entry name" value="CARDIOLIPIN SYNTHASE B"/>
    <property type="match status" value="1"/>
</dbReference>
<dbReference type="EMBL" id="FLRC01000044">
    <property type="protein sequence ID" value="SBT26996.1"/>
    <property type="molecule type" value="Genomic_DNA"/>
</dbReference>
<keyword evidence="2 9" id="KW-0444">Lipid biosynthesis</keyword>
<dbReference type="PANTHER" id="PTHR21248">
    <property type="entry name" value="CARDIOLIPIN SYNTHASE"/>
    <property type="match status" value="1"/>
</dbReference>
<evidence type="ECO:0000256" key="5">
    <source>
        <dbReference type="ARBA" id="ARBA00023098"/>
    </source>
</evidence>
<dbReference type="KEGG" id="odi:ODI_R4344"/>
<dbReference type="AlphaFoldDB" id="A0A1C3K671"/>
<reference evidence="11 13" key="1">
    <citation type="submission" date="2016-06" db="EMBL/GenBank/DDBJ databases">
        <authorList>
            <person name="Kjaerup R.B."/>
            <person name="Dalgaard T.S."/>
            <person name="Juul-Madsen H.R."/>
        </authorList>
    </citation>
    <scope>NUCLEOTIDE SEQUENCE [LARGE SCALE GENOMIC DNA]</scope>
    <source>
        <strain evidence="11">Orrdi1</strain>
    </source>
</reference>
<evidence type="ECO:0000256" key="3">
    <source>
        <dbReference type="ARBA" id="ARBA00022679"/>
    </source>
</evidence>